<dbReference type="SUPFAM" id="SSF109854">
    <property type="entry name" value="DinB/YfiT-like putative metalloenzymes"/>
    <property type="match status" value="1"/>
</dbReference>
<evidence type="ECO:0000256" key="3">
    <source>
        <dbReference type="ARBA" id="ARBA00022898"/>
    </source>
</evidence>
<dbReference type="AlphaFoldDB" id="A0A7C9J6Z4"/>
<dbReference type="Gene3D" id="1.20.120.450">
    <property type="entry name" value="dinb family like domain"/>
    <property type="match status" value="1"/>
</dbReference>
<evidence type="ECO:0000256" key="5">
    <source>
        <dbReference type="ARBA" id="ARBA00037974"/>
    </source>
</evidence>
<dbReference type="Pfam" id="PF00155">
    <property type="entry name" value="Aminotran_1_2"/>
    <property type="match status" value="1"/>
</dbReference>
<keyword evidence="8" id="KW-0032">Aminotransferase</keyword>
<dbReference type="RefSeq" id="WP_161483344.1">
    <property type="nucleotide sequence ID" value="NZ_WXEW01000010.1"/>
</dbReference>
<dbReference type="InterPro" id="IPR015424">
    <property type="entry name" value="PyrdxlP-dep_Trfase"/>
</dbReference>
<sequence length="565" mass="61374">MQDGYMAITGDDFLFFAERAVGGMSTILGELGDDLANTRPALPGANTPFALLTHCLGVMEYWGGHLVAGRPVQRDRRAEFHASGPVAPLRARAERALETLRADVRDSRPGAPLHDEPDPEVLGPDRELTRDSALQHLYEELAQHHGQMEIMRDCLLAARRPADPVDAPMAWLRAKQGVKWHRPGPALLPAWVADMDFPLAPVIAEAIGAALGRGDLGYPDWDGHPLAGAFADRMRRRHGWQPDPAHVRGITDLIQGLQLTLTLLTEPGDGVVAFTPNYPPFLRTLETMRRPLVAAPLEPARGWTWDHDLLEQRVRTGNARVLLLVNPHNPTGKVFTADELRRVADLAERHDLIVISDEIHADLVHAPHRHLPFAALDAGTAARTVTVTSASKAFNIAGLRTALAHVGPAVLRAAWDAQPPDLYGAVNVLGVEATRAAWAHGDTWLAAVTAHLTRQRDHLARRIAAMPGVGLLTPEAGYLAWLDCRAAGLGEEAADWFRRNAGVELSAGSEFGSGAVGSVAESWARLNFATTREVLDLILDRMEDALTRAEKTGFRPPEAHLSASG</sequence>
<comment type="similarity">
    <text evidence="5">Belongs to the class-II pyridoxal-phosphate-dependent aminotransferase family. MalY/PatB cystathionine beta-lyase subfamily.</text>
</comment>
<comment type="caution">
    <text evidence="8">The sequence shown here is derived from an EMBL/GenBank/DDBJ whole genome shotgun (WGS) entry which is preliminary data.</text>
</comment>
<keyword evidence="8" id="KW-0808">Transferase</keyword>
<dbReference type="InterPro" id="IPR034660">
    <property type="entry name" value="DinB/YfiT-like"/>
</dbReference>
<dbReference type="CDD" id="cd00609">
    <property type="entry name" value="AAT_like"/>
    <property type="match status" value="1"/>
</dbReference>
<keyword evidence="9" id="KW-1185">Reference proteome</keyword>
<dbReference type="Gene3D" id="3.90.1150.10">
    <property type="entry name" value="Aspartate Aminotransferase, domain 1"/>
    <property type="match status" value="1"/>
</dbReference>
<dbReference type="EMBL" id="WXEW01000010">
    <property type="protein sequence ID" value="NAS26362.1"/>
    <property type="molecule type" value="Genomic_DNA"/>
</dbReference>
<feature type="region of interest" description="Disordered" evidence="6">
    <location>
        <begin position="102"/>
        <end position="126"/>
    </location>
</feature>
<evidence type="ECO:0000256" key="2">
    <source>
        <dbReference type="ARBA" id="ARBA00012224"/>
    </source>
</evidence>
<dbReference type="Pfam" id="PF04978">
    <property type="entry name" value="MST"/>
    <property type="match status" value="1"/>
</dbReference>
<keyword evidence="3" id="KW-0663">Pyridoxal phosphate</keyword>
<dbReference type="PANTHER" id="PTHR43525">
    <property type="entry name" value="PROTEIN MALY"/>
    <property type="match status" value="1"/>
</dbReference>
<dbReference type="PANTHER" id="PTHR43525:SF2">
    <property type="entry name" value="CYSTATHIONINE BETA-LYASE-RELATED"/>
    <property type="match status" value="1"/>
</dbReference>
<proteinExistence type="inferred from homology"/>
<dbReference type="Proteomes" id="UP000479526">
    <property type="component" value="Unassembled WGS sequence"/>
</dbReference>
<evidence type="ECO:0000259" key="7">
    <source>
        <dbReference type="Pfam" id="PF00155"/>
    </source>
</evidence>
<dbReference type="GO" id="GO:0030170">
    <property type="term" value="F:pyridoxal phosphate binding"/>
    <property type="evidence" value="ECO:0007669"/>
    <property type="project" value="InterPro"/>
</dbReference>
<evidence type="ECO:0000256" key="4">
    <source>
        <dbReference type="ARBA" id="ARBA00023239"/>
    </source>
</evidence>
<dbReference type="InterPro" id="IPR015421">
    <property type="entry name" value="PyrdxlP-dep_Trfase_major"/>
</dbReference>
<dbReference type="GO" id="GO:0047804">
    <property type="term" value="F:cysteine-S-conjugate beta-lyase activity"/>
    <property type="evidence" value="ECO:0007669"/>
    <property type="project" value="UniProtKB-EC"/>
</dbReference>
<organism evidence="8 9">
    <name type="scientific">Herbidospora solisilvae</name>
    <dbReference type="NCBI Taxonomy" id="2696284"/>
    <lineage>
        <taxon>Bacteria</taxon>
        <taxon>Bacillati</taxon>
        <taxon>Actinomycetota</taxon>
        <taxon>Actinomycetes</taxon>
        <taxon>Streptosporangiales</taxon>
        <taxon>Streptosporangiaceae</taxon>
        <taxon>Herbidospora</taxon>
    </lineage>
</organism>
<evidence type="ECO:0000256" key="6">
    <source>
        <dbReference type="SAM" id="MobiDB-lite"/>
    </source>
</evidence>
<dbReference type="GO" id="GO:0008483">
    <property type="term" value="F:transaminase activity"/>
    <property type="evidence" value="ECO:0007669"/>
    <property type="project" value="UniProtKB-KW"/>
</dbReference>
<dbReference type="InterPro" id="IPR004839">
    <property type="entry name" value="Aminotransferase_I/II_large"/>
</dbReference>
<accession>A0A7C9J6Z4</accession>
<dbReference type="InterPro" id="IPR007061">
    <property type="entry name" value="MST-like"/>
</dbReference>
<feature type="compositionally biased region" description="Basic and acidic residues" evidence="6">
    <location>
        <begin position="102"/>
        <end position="116"/>
    </location>
</feature>
<evidence type="ECO:0000256" key="1">
    <source>
        <dbReference type="ARBA" id="ARBA00001933"/>
    </source>
</evidence>
<evidence type="ECO:0000313" key="9">
    <source>
        <dbReference type="Proteomes" id="UP000479526"/>
    </source>
</evidence>
<gene>
    <name evidence="8" type="ORF">GT755_32395</name>
</gene>
<comment type="cofactor">
    <cofactor evidence="1">
        <name>pyridoxal 5'-phosphate</name>
        <dbReference type="ChEBI" id="CHEBI:597326"/>
    </cofactor>
</comment>
<dbReference type="Gene3D" id="3.40.640.10">
    <property type="entry name" value="Type I PLP-dependent aspartate aminotransferase-like (Major domain)"/>
    <property type="match status" value="1"/>
</dbReference>
<feature type="domain" description="Aminotransferase class I/classII large" evidence="7">
    <location>
        <begin position="198"/>
        <end position="541"/>
    </location>
</feature>
<dbReference type="InterPro" id="IPR015422">
    <property type="entry name" value="PyrdxlP-dep_Trfase_small"/>
</dbReference>
<dbReference type="EC" id="4.4.1.13" evidence="2"/>
<protein>
    <recommendedName>
        <fullName evidence="2">cysteine-S-conjugate beta-lyase</fullName>
        <ecNumber evidence="2">4.4.1.13</ecNumber>
    </recommendedName>
</protein>
<name>A0A7C9J6Z4_9ACTN</name>
<dbReference type="SUPFAM" id="SSF53383">
    <property type="entry name" value="PLP-dependent transferases"/>
    <property type="match status" value="1"/>
</dbReference>
<evidence type="ECO:0000313" key="8">
    <source>
        <dbReference type="EMBL" id="NAS26362.1"/>
    </source>
</evidence>
<keyword evidence="4" id="KW-0456">Lyase</keyword>
<dbReference type="InterPro" id="IPR051798">
    <property type="entry name" value="Class-II_PLP-Dep_Aminotrans"/>
</dbReference>
<reference evidence="8 9" key="1">
    <citation type="submission" date="2020-01" db="EMBL/GenBank/DDBJ databases">
        <title>Herbidospora sp. NEAU-GS84 nov., a novel actinomycete isolated from soil.</title>
        <authorList>
            <person name="Han L."/>
        </authorList>
    </citation>
    <scope>NUCLEOTIDE SEQUENCE [LARGE SCALE GENOMIC DNA]</scope>
    <source>
        <strain evidence="8 9">NEAU-GS84</strain>
    </source>
</reference>